<sequence>MPYVILIVGLILIYISLKNNSNHQEREMNFHNILNKEINKDEISELKKTISELTIRVEEIEKAILLLGDREIKDTSDVEIKESKNVKRSLTASHNDKNSQIYKLYDEGKSIEEICSILNMGKGEVLLRIGLRKQKEL</sequence>
<protein>
    <recommendedName>
        <fullName evidence="4">DUF2802 domain-containing protein</fullName>
    </recommendedName>
</protein>
<feature type="coiled-coil region" evidence="1">
    <location>
        <begin position="36"/>
        <end position="63"/>
    </location>
</feature>
<comment type="caution">
    <text evidence="2">The sequence shown here is derived from an EMBL/GenBank/DDBJ whole genome shotgun (WGS) entry which is preliminary data.</text>
</comment>
<organism evidence="2 3">
    <name type="scientific">Fonticella tunisiensis</name>
    <dbReference type="NCBI Taxonomy" id="1096341"/>
    <lineage>
        <taxon>Bacteria</taxon>
        <taxon>Bacillati</taxon>
        <taxon>Bacillota</taxon>
        <taxon>Clostridia</taxon>
        <taxon>Eubacteriales</taxon>
        <taxon>Clostridiaceae</taxon>
        <taxon>Fonticella</taxon>
    </lineage>
</organism>
<dbReference type="OrthoDB" id="1957165at2"/>
<evidence type="ECO:0000256" key="1">
    <source>
        <dbReference type="SAM" id="Coils"/>
    </source>
</evidence>
<gene>
    <name evidence="2" type="ORF">EDD71_1268</name>
</gene>
<evidence type="ECO:0008006" key="4">
    <source>
        <dbReference type="Google" id="ProtNLM"/>
    </source>
</evidence>
<dbReference type="Proteomes" id="UP000295325">
    <property type="component" value="Unassembled WGS sequence"/>
</dbReference>
<reference evidence="2 3" key="1">
    <citation type="submission" date="2019-03" db="EMBL/GenBank/DDBJ databases">
        <title>Genomic Encyclopedia of Type Strains, Phase IV (KMG-IV): sequencing the most valuable type-strain genomes for metagenomic binning, comparative biology and taxonomic classification.</title>
        <authorList>
            <person name="Goeker M."/>
        </authorList>
    </citation>
    <scope>NUCLEOTIDE SEQUENCE [LARGE SCALE GENOMIC DNA]</scope>
    <source>
        <strain evidence="2 3">DSM 24455</strain>
    </source>
</reference>
<accession>A0A4V3ERY9</accession>
<evidence type="ECO:0000313" key="2">
    <source>
        <dbReference type="EMBL" id="TDT50591.1"/>
    </source>
</evidence>
<proteinExistence type="predicted"/>
<dbReference type="InterPro" id="IPR046118">
    <property type="entry name" value="DUF6115"/>
</dbReference>
<keyword evidence="1" id="KW-0175">Coiled coil</keyword>
<dbReference type="EMBL" id="SOAZ01000026">
    <property type="protein sequence ID" value="TDT50591.1"/>
    <property type="molecule type" value="Genomic_DNA"/>
</dbReference>
<keyword evidence="3" id="KW-1185">Reference proteome</keyword>
<dbReference type="Pfam" id="PF19610">
    <property type="entry name" value="DUF6115"/>
    <property type="match status" value="1"/>
</dbReference>
<evidence type="ECO:0000313" key="3">
    <source>
        <dbReference type="Proteomes" id="UP000295325"/>
    </source>
</evidence>
<name>A0A4V3ERY9_9CLOT</name>
<dbReference type="AlphaFoldDB" id="A0A4V3ERY9"/>